<protein>
    <recommendedName>
        <fullName evidence="4">Lipoprotein</fullName>
    </recommendedName>
</protein>
<feature type="signal peptide" evidence="1">
    <location>
        <begin position="1"/>
        <end position="25"/>
    </location>
</feature>
<dbReference type="AlphaFoldDB" id="E1IF61"/>
<comment type="caution">
    <text evidence="2">The sequence shown here is derived from an EMBL/GenBank/DDBJ whole genome shotgun (WGS) entry which is preliminary data.</text>
</comment>
<evidence type="ECO:0000256" key="1">
    <source>
        <dbReference type="SAM" id="SignalP"/>
    </source>
</evidence>
<proteinExistence type="predicted"/>
<evidence type="ECO:0008006" key="4">
    <source>
        <dbReference type="Google" id="ProtNLM"/>
    </source>
</evidence>
<name>E1IF61_9CHLR</name>
<organism evidence="2 3">
    <name type="scientific">Oscillochloris trichoides DG-6</name>
    <dbReference type="NCBI Taxonomy" id="765420"/>
    <lineage>
        <taxon>Bacteria</taxon>
        <taxon>Bacillati</taxon>
        <taxon>Chloroflexota</taxon>
        <taxon>Chloroflexia</taxon>
        <taxon>Chloroflexales</taxon>
        <taxon>Chloroflexineae</taxon>
        <taxon>Oscillochloridaceae</taxon>
        <taxon>Oscillochloris</taxon>
    </lineage>
</organism>
<sequence>MVAMHSIQRMLLIGMLTLLWGCAGAAPPPPSTEPLIKHLGNSIAHIQPQTRQRDLAVTESLYPGQVGLSSEEGGQYRLNLTSGDMLLAGAVQSNPLRLDTFPRLSIRCPTKSGGSNLLNSLGAGGMVTCSPQFATGTSGEVLVSMEHSGSAVLFTLLINQGMQSTFDSLNLVGVSLAANTAQLYRINNTNTNVQQRQLNFSSPSSNSAALLYREDGRLICSSLGSTGCGVYDSDWSRYYLVLINTDAAPTTYAIRFSS</sequence>
<dbReference type="EMBL" id="ADVR01000082">
    <property type="protein sequence ID" value="EFO80160.1"/>
    <property type="molecule type" value="Genomic_DNA"/>
</dbReference>
<feature type="chain" id="PRO_5003146869" description="Lipoprotein" evidence="1">
    <location>
        <begin position="26"/>
        <end position="258"/>
    </location>
</feature>
<keyword evidence="3" id="KW-1185">Reference proteome</keyword>
<dbReference type="HOGENOM" id="CLU_1077061_0_0_0"/>
<reference evidence="2 3" key="1">
    <citation type="journal article" date="2011" name="J. Bacteriol.">
        <title>Draft genome sequence of the anoxygenic filamentous phototrophic bacterium Oscillochloris trichoides subsp. DG-6.</title>
        <authorList>
            <person name="Kuznetsov B.B."/>
            <person name="Ivanovsky R.N."/>
            <person name="Keppen O.I."/>
            <person name="Sukhacheva M.V."/>
            <person name="Bumazhkin B.K."/>
            <person name="Patutina E.O."/>
            <person name="Beletsky A.V."/>
            <person name="Mardanov A.V."/>
            <person name="Baslerov R.V."/>
            <person name="Panteleeva A.N."/>
            <person name="Kolganova T.V."/>
            <person name="Ravin N.V."/>
            <person name="Skryabin K.G."/>
        </authorList>
    </citation>
    <scope>NUCLEOTIDE SEQUENCE [LARGE SCALE GENOMIC DNA]</scope>
    <source>
        <strain evidence="2 3">DG-6</strain>
    </source>
</reference>
<evidence type="ECO:0000313" key="3">
    <source>
        <dbReference type="Proteomes" id="UP000054010"/>
    </source>
</evidence>
<accession>E1IF61</accession>
<keyword evidence="1" id="KW-0732">Signal</keyword>
<gene>
    <name evidence="2" type="ORF">OSCT_1962</name>
</gene>
<evidence type="ECO:0000313" key="2">
    <source>
        <dbReference type="EMBL" id="EFO80160.1"/>
    </source>
</evidence>
<dbReference type="Proteomes" id="UP000054010">
    <property type="component" value="Unassembled WGS sequence"/>
</dbReference>
<dbReference type="STRING" id="765420.OSCT_1962"/>